<dbReference type="SUPFAM" id="SSF56112">
    <property type="entry name" value="Protein kinase-like (PK-like)"/>
    <property type="match status" value="1"/>
</dbReference>
<dbReference type="InterPro" id="IPR011009">
    <property type="entry name" value="Kinase-like_dom_sf"/>
</dbReference>
<protein>
    <recommendedName>
        <fullName evidence="1">CHK kinase-like domain-containing protein</fullName>
    </recommendedName>
</protein>
<organism evidence="2">
    <name type="scientific">Graphocephala atropunctata</name>
    <dbReference type="NCBI Taxonomy" id="36148"/>
    <lineage>
        <taxon>Eukaryota</taxon>
        <taxon>Metazoa</taxon>
        <taxon>Ecdysozoa</taxon>
        <taxon>Arthropoda</taxon>
        <taxon>Hexapoda</taxon>
        <taxon>Insecta</taxon>
        <taxon>Pterygota</taxon>
        <taxon>Neoptera</taxon>
        <taxon>Paraneoptera</taxon>
        <taxon>Hemiptera</taxon>
        <taxon>Auchenorrhyncha</taxon>
        <taxon>Membracoidea</taxon>
        <taxon>Cicadellidae</taxon>
        <taxon>Cicadellinae</taxon>
        <taxon>Cicadellini</taxon>
        <taxon>Graphocephala</taxon>
    </lineage>
</organism>
<dbReference type="Pfam" id="PF02958">
    <property type="entry name" value="EcKL"/>
    <property type="match status" value="1"/>
</dbReference>
<dbReference type="InterPro" id="IPR004119">
    <property type="entry name" value="EcKL"/>
</dbReference>
<dbReference type="SMART" id="SM00587">
    <property type="entry name" value="CHK"/>
    <property type="match status" value="1"/>
</dbReference>
<dbReference type="EMBL" id="GEBQ01014016">
    <property type="protein sequence ID" value="JAT25961.1"/>
    <property type="molecule type" value="Transcribed_RNA"/>
</dbReference>
<accession>A0A1B6LQF5</accession>
<reference evidence="2" key="1">
    <citation type="submission" date="2015-11" db="EMBL/GenBank/DDBJ databases">
        <title>De novo transcriptome assembly of four potential Pierce s Disease insect vectors from Arizona vineyards.</title>
        <authorList>
            <person name="Tassone E.E."/>
        </authorList>
    </citation>
    <scope>NUCLEOTIDE SEQUENCE</scope>
</reference>
<dbReference type="AlphaFoldDB" id="A0A1B6LQF5"/>
<evidence type="ECO:0000313" key="2">
    <source>
        <dbReference type="EMBL" id="JAT25961.1"/>
    </source>
</evidence>
<dbReference type="PANTHER" id="PTHR11012">
    <property type="entry name" value="PROTEIN KINASE-LIKE DOMAIN-CONTAINING"/>
    <property type="match status" value="1"/>
</dbReference>
<dbReference type="InterPro" id="IPR015897">
    <property type="entry name" value="CHK_kinase-like"/>
</dbReference>
<dbReference type="Gene3D" id="3.90.1200.10">
    <property type="match status" value="1"/>
</dbReference>
<feature type="domain" description="CHK kinase-like" evidence="1">
    <location>
        <begin position="125"/>
        <end position="318"/>
    </location>
</feature>
<name>A0A1B6LQF5_9HEMI</name>
<evidence type="ECO:0000259" key="1">
    <source>
        <dbReference type="SMART" id="SM00587"/>
    </source>
</evidence>
<proteinExistence type="predicted"/>
<gene>
    <name evidence="2" type="ORF">g.14777</name>
</gene>
<sequence length="408" mass="46937">MDTNTPGWINESFLTAVLQGENEQKQELSIIKFAVSPAVAPGNNYFSHIYRVQVQYKHSKSPSTNSISLIVKSPVKVGFFCELSEKGNFFGKEKEVYSALLPMLNEKLKYDFGPKSFYCPTKDELVLGDLLQEGYKVGDKYKHLDFSYCKIVIVNIAKFHGASVFLHHEDPTIIDRTGDEAAYKIDTTNVGKPVLELYVKTVARIAKDTFGFDESAEFLLSKVETLWESMMTIVKKKAKGLNVLNHGDLWNNNILFKTDEYGEVVDVKFIDFQFSRYASPVLDVFYFIWTSASQEVQEHRQQELYNIYLQTLNLSLAQLGCKERLTEEELHQDLKASSDMFITILCQLLPCMIADRGNTFKLEDVKNSTEDPAGEEMDENIKKMLSNKRYWTLFPMMLREFHNWLRSV</sequence>
<dbReference type="PANTHER" id="PTHR11012:SF56">
    <property type="entry name" value="CHK KINASE-LIKE DOMAIN-CONTAINING PROTEIN-RELATED"/>
    <property type="match status" value="1"/>
</dbReference>